<dbReference type="AlphaFoldDB" id="A0A1V3IKF1"/>
<keyword evidence="4" id="KW-0804">Transcription</keyword>
<dbReference type="SUPFAM" id="SSF51215">
    <property type="entry name" value="Regulatory protein AraC"/>
    <property type="match status" value="1"/>
</dbReference>
<keyword evidence="1" id="KW-0805">Transcription regulation</keyword>
<dbReference type="PANTHER" id="PTHR43280">
    <property type="entry name" value="ARAC-FAMILY TRANSCRIPTIONAL REGULATOR"/>
    <property type="match status" value="1"/>
</dbReference>
<evidence type="ECO:0000256" key="4">
    <source>
        <dbReference type="ARBA" id="ARBA00023163"/>
    </source>
</evidence>
<dbReference type="SUPFAM" id="SSF46689">
    <property type="entry name" value="Homeodomain-like"/>
    <property type="match status" value="2"/>
</dbReference>
<reference evidence="6 7" key="1">
    <citation type="submission" date="2016-10" db="EMBL/GenBank/DDBJ databases">
        <title>Rodentibacter gen. nov. and new species.</title>
        <authorList>
            <person name="Christensen H."/>
        </authorList>
    </citation>
    <scope>NUCLEOTIDE SEQUENCE [LARGE SCALE GENOMIC DNA]</scope>
    <source>
        <strain evidence="6 7">CCUG17206</strain>
    </source>
</reference>
<dbReference type="InterPro" id="IPR020449">
    <property type="entry name" value="Tscrpt_reg_AraC-type_HTH"/>
</dbReference>
<evidence type="ECO:0000313" key="6">
    <source>
        <dbReference type="EMBL" id="OOF42105.1"/>
    </source>
</evidence>
<dbReference type="InterPro" id="IPR009057">
    <property type="entry name" value="Homeodomain-like_sf"/>
</dbReference>
<dbReference type="PRINTS" id="PR00032">
    <property type="entry name" value="HTHARAC"/>
</dbReference>
<evidence type="ECO:0000256" key="3">
    <source>
        <dbReference type="ARBA" id="ARBA00023159"/>
    </source>
</evidence>
<dbReference type="GO" id="GO:0043565">
    <property type="term" value="F:sequence-specific DNA binding"/>
    <property type="evidence" value="ECO:0007669"/>
    <property type="project" value="InterPro"/>
</dbReference>
<proteinExistence type="predicted"/>
<dbReference type="PROSITE" id="PS01124">
    <property type="entry name" value="HTH_ARAC_FAMILY_2"/>
    <property type="match status" value="1"/>
</dbReference>
<dbReference type="GO" id="GO:0003700">
    <property type="term" value="F:DNA-binding transcription factor activity"/>
    <property type="evidence" value="ECO:0007669"/>
    <property type="project" value="InterPro"/>
</dbReference>
<dbReference type="PANTHER" id="PTHR43280:SF25">
    <property type="entry name" value="ARABINOSE OPERON REGULATORY PROTEIN"/>
    <property type="match status" value="1"/>
</dbReference>
<dbReference type="Proteomes" id="UP000189433">
    <property type="component" value="Unassembled WGS sequence"/>
</dbReference>
<gene>
    <name evidence="6" type="ORF">BKK50_07600</name>
</gene>
<keyword evidence="2 6" id="KW-0238">DNA-binding</keyword>
<dbReference type="InterPro" id="IPR018060">
    <property type="entry name" value="HTH_AraC"/>
</dbReference>
<dbReference type="InterPro" id="IPR003313">
    <property type="entry name" value="AraC-bd"/>
</dbReference>
<dbReference type="STRING" id="1908260.BKK50_07600"/>
<keyword evidence="7" id="KW-1185">Reference proteome</keyword>
<comment type="caution">
    <text evidence="6">The sequence shown here is derived from an EMBL/GenBank/DDBJ whole genome shotgun (WGS) entry which is preliminary data.</text>
</comment>
<protein>
    <submittedName>
        <fullName evidence="6">DNA-binding transcriptional regulator AraC</fullName>
    </submittedName>
</protein>
<evidence type="ECO:0000313" key="7">
    <source>
        <dbReference type="Proteomes" id="UP000189433"/>
    </source>
</evidence>
<accession>A0A1V3IKF1</accession>
<dbReference type="Gene3D" id="1.10.10.60">
    <property type="entry name" value="Homeodomain-like"/>
    <property type="match status" value="2"/>
</dbReference>
<name>A0A1V3IKF1_9PAST</name>
<dbReference type="InterPro" id="IPR037923">
    <property type="entry name" value="HTH-like"/>
</dbReference>
<dbReference type="NCBIfam" id="NF007860">
    <property type="entry name" value="PRK10572.1"/>
    <property type="match status" value="1"/>
</dbReference>
<keyword evidence="3" id="KW-0010">Activator</keyword>
<dbReference type="OrthoDB" id="9803764at2"/>
<dbReference type="RefSeq" id="WP_077416922.1">
    <property type="nucleotide sequence ID" value="NZ_MLHJ01000068.1"/>
</dbReference>
<sequence length="285" mass="33222">MQFYGLELSDRHAALDLVAGITQIEKGNYLDFIVDRPEGMKGYMLQLTTFGHGKIFDGKQHFAVKRGQLVLFSPNTIQHYYRQPECQYWHYKWIYFHPKPQWLKWLNWTSCRENIGRIIISETVSFQEISQLFSKIAQESESNDLLKKEMSSALLEYLLMKCVSVENAKESPPIDSRILRVCDLILENLSQNFSVEYFANQVFLSESRLSHLFKQSLGVGLIQWREQQRISEAKKLLYFSTLSISKIAKSLGYEDSLYFSKIFKKHTALSPSQFRIGELSGEIEM</sequence>
<dbReference type="EMBL" id="MLHJ01000068">
    <property type="protein sequence ID" value="OOF42105.1"/>
    <property type="molecule type" value="Genomic_DNA"/>
</dbReference>
<evidence type="ECO:0000256" key="1">
    <source>
        <dbReference type="ARBA" id="ARBA00023015"/>
    </source>
</evidence>
<evidence type="ECO:0000259" key="5">
    <source>
        <dbReference type="PROSITE" id="PS01124"/>
    </source>
</evidence>
<evidence type="ECO:0000256" key="2">
    <source>
        <dbReference type="ARBA" id="ARBA00023125"/>
    </source>
</evidence>
<organism evidence="6 7">
    <name type="scientific">Rodentibacter rarus</name>
    <dbReference type="NCBI Taxonomy" id="1908260"/>
    <lineage>
        <taxon>Bacteria</taxon>
        <taxon>Pseudomonadati</taxon>
        <taxon>Pseudomonadota</taxon>
        <taxon>Gammaproteobacteria</taxon>
        <taxon>Pasteurellales</taxon>
        <taxon>Pasteurellaceae</taxon>
        <taxon>Rodentibacter</taxon>
    </lineage>
</organism>
<dbReference type="Gene3D" id="2.60.120.280">
    <property type="entry name" value="Regulatory protein AraC"/>
    <property type="match status" value="1"/>
</dbReference>
<dbReference type="SMART" id="SM00342">
    <property type="entry name" value="HTH_ARAC"/>
    <property type="match status" value="1"/>
</dbReference>
<dbReference type="Pfam" id="PF12833">
    <property type="entry name" value="HTH_18"/>
    <property type="match status" value="1"/>
</dbReference>
<feature type="domain" description="HTH araC/xylS-type" evidence="5">
    <location>
        <begin position="179"/>
        <end position="277"/>
    </location>
</feature>
<dbReference type="Pfam" id="PF02311">
    <property type="entry name" value="AraC_binding"/>
    <property type="match status" value="1"/>
</dbReference>